<feature type="compositionally biased region" description="Acidic residues" evidence="1">
    <location>
        <begin position="45"/>
        <end position="57"/>
    </location>
</feature>
<dbReference type="OrthoDB" id="2373987at2759"/>
<dbReference type="Pfam" id="PF23317">
    <property type="entry name" value="YVC1_C"/>
    <property type="match status" value="1"/>
</dbReference>
<feature type="compositionally biased region" description="Acidic residues" evidence="1">
    <location>
        <begin position="1146"/>
        <end position="1155"/>
    </location>
</feature>
<feature type="domain" description="Calcium channel YVC1-like C-terminal transmembrane" evidence="4">
    <location>
        <begin position="361"/>
        <end position="665"/>
    </location>
</feature>
<feature type="region of interest" description="Disordered" evidence="1">
    <location>
        <begin position="911"/>
        <end position="968"/>
    </location>
</feature>
<feature type="transmembrane region" description="Helical" evidence="2">
    <location>
        <begin position="407"/>
        <end position="429"/>
    </location>
</feature>
<organism evidence="5 6">
    <name type="scientific">Thelonectria olida</name>
    <dbReference type="NCBI Taxonomy" id="1576542"/>
    <lineage>
        <taxon>Eukaryota</taxon>
        <taxon>Fungi</taxon>
        <taxon>Dikarya</taxon>
        <taxon>Ascomycota</taxon>
        <taxon>Pezizomycotina</taxon>
        <taxon>Sordariomycetes</taxon>
        <taxon>Hypocreomycetidae</taxon>
        <taxon>Hypocreales</taxon>
        <taxon>Nectriaceae</taxon>
        <taxon>Thelonectria</taxon>
    </lineage>
</organism>
<proteinExistence type="predicted"/>
<evidence type="ECO:0000259" key="4">
    <source>
        <dbReference type="Pfam" id="PF23317"/>
    </source>
</evidence>
<feature type="compositionally biased region" description="Basic and acidic residues" evidence="1">
    <location>
        <begin position="1097"/>
        <end position="1111"/>
    </location>
</feature>
<evidence type="ECO:0000313" key="5">
    <source>
        <dbReference type="EMBL" id="KAH6895429.1"/>
    </source>
</evidence>
<dbReference type="Pfam" id="PF23190">
    <property type="entry name" value="LHD_TRPY1"/>
    <property type="match status" value="1"/>
</dbReference>
<feature type="transmembrane region" description="Helical" evidence="2">
    <location>
        <begin position="480"/>
        <end position="506"/>
    </location>
</feature>
<keyword evidence="6" id="KW-1185">Reference proteome</keyword>
<feature type="region of interest" description="Disordered" evidence="1">
    <location>
        <begin position="288"/>
        <end position="332"/>
    </location>
</feature>
<feature type="transmembrane region" description="Helical" evidence="2">
    <location>
        <begin position="547"/>
        <end position="567"/>
    </location>
</feature>
<evidence type="ECO:0000313" key="6">
    <source>
        <dbReference type="Proteomes" id="UP000777438"/>
    </source>
</evidence>
<keyword evidence="2" id="KW-1133">Transmembrane helix</keyword>
<reference evidence="5 6" key="1">
    <citation type="journal article" date="2021" name="Nat. Commun.">
        <title>Genetic determinants of endophytism in the Arabidopsis root mycobiome.</title>
        <authorList>
            <person name="Mesny F."/>
            <person name="Miyauchi S."/>
            <person name="Thiergart T."/>
            <person name="Pickel B."/>
            <person name="Atanasova L."/>
            <person name="Karlsson M."/>
            <person name="Huettel B."/>
            <person name="Barry K.W."/>
            <person name="Haridas S."/>
            <person name="Chen C."/>
            <person name="Bauer D."/>
            <person name="Andreopoulos W."/>
            <person name="Pangilinan J."/>
            <person name="LaButti K."/>
            <person name="Riley R."/>
            <person name="Lipzen A."/>
            <person name="Clum A."/>
            <person name="Drula E."/>
            <person name="Henrissat B."/>
            <person name="Kohler A."/>
            <person name="Grigoriev I.V."/>
            <person name="Martin F.M."/>
            <person name="Hacquard S."/>
        </authorList>
    </citation>
    <scope>NUCLEOTIDE SEQUENCE [LARGE SCALE GENOMIC DNA]</scope>
    <source>
        <strain evidence="5 6">MPI-CAGE-CH-0241</strain>
    </source>
</reference>
<feature type="compositionally biased region" description="Basic and acidic residues" evidence="1">
    <location>
        <begin position="1125"/>
        <end position="1141"/>
    </location>
</feature>
<keyword evidence="2" id="KW-0812">Transmembrane</keyword>
<feature type="transmembrane region" description="Helical" evidence="2">
    <location>
        <begin position="353"/>
        <end position="374"/>
    </location>
</feature>
<feature type="region of interest" description="Disordered" evidence="1">
    <location>
        <begin position="1067"/>
        <end position="1163"/>
    </location>
</feature>
<dbReference type="EMBL" id="JAGPYM010000004">
    <property type="protein sequence ID" value="KAH6895429.1"/>
    <property type="molecule type" value="Genomic_DNA"/>
</dbReference>
<name>A0A9P8WCN9_9HYPO</name>
<keyword evidence="2" id="KW-0472">Membrane</keyword>
<feature type="region of interest" description="Disordered" evidence="1">
    <location>
        <begin position="1"/>
        <end position="93"/>
    </location>
</feature>
<protein>
    <recommendedName>
        <fullName evidence="7">Ion transport domain-containing protein</fullName>
    </recommendedName>
</protein>
<dbReference type="PANTHER" id="PTHR35859:SF4">
    <property type="entry name" value="MEMBRANE CHANNEL PROTEIN, PUTATIVE (AFU_ORTHOLOGUE AFUA_6G11300)-RELATED"/>
    <property type="match status" value="1"/>
</dbReference>
<feature type="transmembrane region" description="Helical" evidence="2">
    <location>
        <begin position="380"/>
        <end position="400"/>
    </location>
</feature>
<feature type="compositionally biased region" description="Acidic residues" evidence="1">
    <location>
        <begin position="822"/>
        <end position="839"/>
    </location>
</feature>
<dbReference type="InterPro" id="IPR052971">
    <property type="entry name" value="TRP_calcium_channel"/>
</dbReference>
<gene>
    <name evidence="5" type="ORF">B0T10DRAFT_397812</name>
</gene>
<evidence type="ECO:0008006" key="7">
    <source>
        <dbReference type="Google" id="ProtNLM"/>
    </source>
</evidence>
<sequence>MFSSLLRPRAGSRRVNRRPESTNGSRSPIRNPEYTLRRHATADFTEADDDDADDSNEEGGPVPRSLHDRDVDDEADEDDDGDGDGIGDEDNRRGGLPVLPLFSASHLDSLPIYSITHAIRIIVSTRTETTLSWDQLRSPQVSQFLVKPMQQQIRAQHYSRATLYALMANCLQFTKEGHLYPNNAGTSHTRAKVCELLALKLLKEYNTRELIDALAYDFYPLQGLPGTQQPPTAPRRSPTNSMQLIASRTSTLEVAIRASAKHFLAHPVIVQQLDAIWSGAITFHSSADSLHREPNERQGGGRAGKVDDRTPLLGSLSPKESVSNAPPGRRTVTLYDPRQASLLKLSRLRVPRYRSFLSTLSLAVLIGLFLAVLAQRSVQITGLELVFWFWSAGFMLDELVGFNEQGFALYIMSFWNIFDLGILMLLIVYYCMRAYGVFLVDPHHWNDMAYDVLAANAILLLPRIFSILDHYQYFSQLLIAFRLMAVDLIAVFVLIGILCSGFFVFFTLSKNSFTPSETAYKIFQLLMGFTPAAWDVWPTYNWLGRSLLVFFLIICHFLVVTILITVLTNSFMKIASNADEEHQFLFAINTISMVKNDALFSYIAPSNIFAWLLMPFRYFMPLKSFVWLNRTIIKVTHFPILFCIYLYERLWLAPSMYEPTDLVEHPGRDRGRAISFADPTSRTAIFSPNIRVREESVAGFQKDRALEEVFRRVPDPMTLRTQRRHERRKTQTAIRNWMDQHDEEGTSPGNWATLESNAVPNWQRRLSVGWERTSGLRHVSEARSVASDPNELISNNGNPRRPPHLMRHHTTTEVPEYKDQTDADGDDELVTNDEDEDDNGTNAERSRVDVDHISEEEDNGYFARPMASGFGKLASSVSSGSQVPPTPRPRRGAHNRTLSTNTILFNPQEMKHAQGASPVSPPHAGQPRPRTSGRSGEKTPTARRSSPRRSLYVAGTKPRPVLPARDTGGVSRSALLSIEPRNRPRDTRRLSSLDLSAMSDHLGGFANDPNAGMVGSFQTQMALAMMKDNRLRAAGDGDHGDRDRMSRLVLARMKTLEESFSDVIREMRDLKHSSTAPTTQRNSSGDEGRGPPLIEVAGRDRLRSHKLDGASKKSGPSKRPVSRRSLKEPKAAWDIKGKGKEVVYSSDDEAESDDDFLQKGGSL</sequence>
<dbReference type="PANTHER" id="PTHR35859">
    <property type="entry name" value="NONSELECTIVE CATION CHANNEL PROTEIN"/>
    <property type="match status" value="1"/>
</dbReference>
<dbReference type="AlphaFoldDB" id="A0A9P8WCN9"/>
<comment type="caution">
    <text evidence="5">The sequence shown here is derived from an EMBL/GenBank/DDBJ whole genome shotgun (WGS) entry which is preliminary data.</text>
</comment>
<feature type="region of interest" description="Disordered" evidence="1">
    <location>
        <begin position="776"/>
        <end position="897"/>
    </location>
</feature>
<feature type="transmembrane region" description="Helical" evidence="2">
    <location>
        <begin position="449"/>
        <end position="468"/>
    </location>
</feature>
<dbReference type="Proteomes" id="UP000777438">
    <property type="component" value="Unassembled WGS sequence"/>
</dbReference>
<evidence type="ECO:0000259" key="3">
    <source>
        <dbReference type="Pfam" id="PF23190"/>
    </source>
</evidence>
<evidence type="ECO:0000256" key="2">
    <source>
        <dbReference type="SAM" id="Phobius"/>
    </source>
</evidence>
<feature type="compositionally biased region" description="Polar residues" evidence="1">
    <location>
        <begin position="1073"/>
        <end position="1083"/>
    </location>
</feature>
<feature type="domain" description="YVC1 N-terminal linker helical" evidence="3">
    <location>
        <begin position="114"/>
        <end position="289"/>
    </location>
</feature>
<dbReference type="InterPro" id="IPR056336">
    <property type="entry name" value="YVC1_C"/>
</dbReference>
<evidence type="ECO:0000256" key="1">
    <source>
        <dbReference type="SAM" id="MobiDB-lite"/>
    </source>
</evidence>
<accession>A0A9P8WCN9</accession>
<dbReference type="InterPro" id="IPR056337">
    <property type="entry name" value="LHD_YVC1"/>
</dbReference>
<feature type="compositionally biased region" description="Basic and acidic residues" evidence="1">
    <location>
        <begin position="844"/>
        <end position="853"/>
    </location>
</feature>
<feature type="transmembrane region" description="Helical" evidence="2">
    <location>
        <begin position="599"/>
        <end position="619"/>
    </location>
</feature>
<feature type="compositionally biased region" description="Acidic residues" evidence="1">
    <location>
        <begin position="71"/>
        <end position="88"/>
    </location>
</feature>